<keyword evidence="2" id="KW-0210">Decarboxylase</keyword>
<protein>
    <submittedName>
        <fullName evidence="6">NAD-dependent epimerase/dehydratase family protein</fullName>
    </submittedName>
</protein>
<proteinExistence type="predicted"/>
<keyword evidence="7" id="KW-1185">Reference proteome</keyword>
<keyword evidence="3" id="KW-0520">NAD</keyword>
<dbReference type="GO" id="GO:0070403">
    <property type="term" value="F:NAD+ binding"/>
    <property type="evidence" value="ECO:0007669"/>
    <property type="project" value="InterPro"/>
</dbReference>
<dbReference type="InterPro" id="IPR036291">
    <property type="entry name" value="NAD(P)-bd_dom_sf"/>
</dbReference>
<accession>A0A843SFW9</accession>
<evidence type="ECO:0000256" key="1">
    <source>
        <dbReference type="ARBA" id="ARBA00001911"/>
    </source>
</evidence>
<comment type="cofactor">
    <cofactor evidence="1">
        <name>NAD(+)</name>
        <dbReference type="ChEBI" id="CHEBI:57540"/>
    </cofactor>
</comment>
<comment type="caution">
    <text evidence="6">The sequence shown here is derived from an EMBL/GenBank/DDBJ whole genome shotgun (WGS) entry which is preliminary data.</text>
</comment>
<evidence type="ECO:0000256" key="3">
    <source>
        <dbReference type="ARBA" id="ARBA00023027"/>
    </source>
</evidence>
<dbReference type="Proteomes" id="UP000444318">
    <property type="component" value="Unassembled WGS sequence"/>
</dbReference>
<dbReference type="AlphaFoldDB" id="A0A843SFW9"/>
<evidence type="ECO:0000259" key="5">
    <source>
        <dbReference type="Pfam" id="PF01370"/>
    </source>
</evidence>
<feature type="domain" description="NAD-dependent epimerase/dehydratase" evidence="5">
    <location>
        <begin position="31"/>
        <end position="277"/>
    </location>
</feature>
<dbReference type="InterPro" id="IPR001509">
    <property type="entry name" value="Epimerase_deHydtase"/>
</dbReference>
<evidence type="ECO:0000313" key="6">
    <source>
        <dbReference type="EMBL" id="MQA23189.1"/>
    </source>
</evidence>
<dbReference type="PANTHER" id="PTHR43078">
    <property type="entry name" value="UDP-GLUCURONIC ACID DECARBOXYLASE-RELATED"/>
    <property type="match status" value="1"/>
</dbReference>
<dbReference type="RefSeq" id="WP_152808964.1">
    <property type="nucleotide sequence ID" value="NZ_WHUF01000009.1"/>
</dbReference>
<sequence length="353" mass="37457">MALEANAVIAADLARIAAADLPWQSLRGRTVLVTGGAGFLGAYLVKALLAASQAHALELRVVCVARKAASAALRLSGCLQLPNFSVVEHDIGLPLPAGFPRADVIVHAASQASPKYYGVDPVGTLLANSAGTQYLLEHARQTGAERFLFFSSGEVYGVPRDPQQAVAETDYGYLDPMNVRACYGESKRMGEAMCTAWAAQHGLHATVVRPFHTYGPGMALDDGRVFADFVADVVARRDIVLNSDGAALRPFCYLADATIGFLTVLLKGERGAAYNVGNPHAEVAIRDLATLLAGLYPERGIATRFAVPVDGNAYLKSQIARSCPSIDKIAALGWAPQTGLADGFRRTIDSFLI</sequence>
<reference evidence="6 7" key="1">
    <citation type="submission" date="2019-10" db="EMBL/GenBank/DDBJ databases">
        <title>Two novel species isolated from a subtropical stream in China.</title>
        <authorList>
            <person name="Lu H."/>
        </authorList>
    </citation>
    <scope>NUCLEOTIDE SEQUENCE [LARGE SCALE GENOMIC DNA]</scope>
    <source>
        <strain evidence="6 7">FT103W</strain>
    </source>
</reference>
<evidence type="ECO:0000256" key="2">
    <source>
        <dbReference type="ARBA" id="ARBA00022793"/>
    </source>
</evidence>
<evidence type="ECO:0000313" key="7">
    <source>
        <dbReference type="Proteomes" id="UP000444318"/>
    </source>
</evidence>
<organism evidence="6 7">
    <name type="scientific">Rugamonas rivuli</name>
    <dbReference type="NCBI Taxonomy" id="2743358"/>
    <lineage>
        <taxon>Bacteria</taxon>
        <taxon>Pseudomonadati</taxon>
        <taxon>Pseudomonadota</taxon>
        <taxon>Betaproteobacteria</taxon>
        <taxon>Burkholderiales</taxon>
        <taxon>Oxalobacteraceae</taxon>
        <taxon>Telluria group</taxon>
        <taxon>Rugamonas</taxon>
    </lineage>
</organism>
<dbReference type="GO" id="GO:0048040">
    <property type="term" value="F:UDP-glucuronate decarboxylase activity"/>
    <property type="evidence" value="ECO:0007669"/>
    <property type="project" value="TreeGrafter"/>
</dbReference>
<dbReference type="GO" id="GO:0042732">
    <property type="term" value="P:D-xylose metabolic process"/>
    <property type="evidence" value="ECO:0007669"/>
    <property type="project" value="InterPro"/>
</dbReference>
<dbReference type="SUPFAM" id="SSF51735">
    <property type="entry name" value="NAD(P)-binding Rossmann-fold domains"/>
    <property type="match status" value="1"/>
</dbReference>
<evidence type="ECO:0000256" key="4">
    <source>
        <dbReference type="ARBA" id="ARBA00023239"/>
    </source>
</evidence>
<gene>
    <name evidence="6" type="ORF">GEV01_27070</name>
</gene>
<keyword evidence="4" id="KW-0456">Lyase</keyword>
<dbReference type="InterPro" id="IPR044516">
    <property type="entry name" value="UXS-like"/>
</dbReference>
<dbReference type="GO" id="GO:0005737">
    <property type="term" value="C:cytoplasm"/>
    <property type="evidence" value="ECO:0007669"/>
    <property type="project" value="TreeGrafter"/>
</dbReference>
<dbReference type="EMBL" id="WHUF01000009">
    <property type="protein sequence ID" value="MQA23189.1"/>
    <property type="molecule type" value="Genomic_DNA"/>
</dbReference>
<dbReference type="PANTHER" id="PTHR43078:SF7">
    <property type="entry name" value="UDP-GLUCURONATE DECARBOXYLASE"/>
    <property type="match status" value="1"/>
</dbReference>
<dbReference type="Gene3D" id="3.40.50.720">
    <property type="entry name" value="NAD(P)-binding Rossmann-like Domain"/>
    <property type="match status" value="1"/>
</dbReference>
<dbReference type="Pfam" id="PF01370">
    <property type="entry name" value="Epimerase"/>
    <property type="match status" value="1"/>
</dbReference>
<name>A0A843SFW9_9BURK</name>